<sequence>MHLWDCEFQGCRRPALQGLGNCLLCDRHLCRHHLKAEWHKCPDPDLDWNTYSTQYASAEARRLASLAGQINVPKLLERASLLRGGIQCRTVLSLKALSAMMGGQNCHAIITFNDGVEWIVRFRLEQVISPPPEMRDYILRSEAATLLFLQTHCSGIPSPKIYDWACQSDPGNEIGLRYIMMQKMEGKPLRWNGATNDQHDKVLRQLVDIFLELEKHPFSSLGSLFPEPGQQDGHSLQLGPFATPTYFSSKTGKSLGPFQKPQQELIAVNEAIGSMIATGEFGTMDPVDNYLMHLCRAELSKKFWINPQNGTTQSHEKFYLKHPDDKGDHILINHEFDIVGVIDWEWARTVSKEDAFSSPCMMWPVGAFYDGSNELAEDEVKFARMYEDRGRPDLARCVREGRKIQRLAFAMDNLNGGERDAIGLFGGLRSAFDPGDDLGWEAWKKAALDRYKDDQVLQGLLAK</sequence>
<dbReference type="PANTHER" id="PTHR21310:SF15">
    <property type="entry name" value="AMINOGLYCOSIDE PHOSPHOTRANSFERASE DOMAIN-CONTAINING PROTEIN"/>
    <property type="match status" value="1"/>
</dbReference>
<dbReference type="PANTHER" id="PTHR21310">
    <property type="entry name" value="AMINOGLYCOSIDE PHOSPHOTRANSFERASE-RELATED-RELATED"/>
    <property type="match status" value="1"/>
</dbReference>
<accession>A0ABR2HSP8</accession>
<protein>
    <recommendedName>
        <fullName evidence="3">Aminoglycoside phosphotransferase domain-containing protein</fullName>
    </recommendedName>
</protein>
<dbReference type="InterPro" id="IPR011009">
    <property type="entry name" value="Kinase-like_dom_sf"/>
</dbReference>
<dbReference type="SUPFAM" id="SSF56112">
    <property type="entry name" value="Protein kinase-like (PK-like)"/>
    <property type="match status" value="1"/>
</dbReference>
<keyword evidence="2" id="KW-1185">Reference proteome</keyword>
<proteinExistence type="predicted"/>
<dbReference type="EMBL" id="JAPCWZ010000009">
    <property type="protein sequence ID" value="KAK8852108.1"/>
    <property type="molecule type" value="Genomic_DNA"/>
</dbReference>
<dbReference type="InterPro" id="IPR051678">
    <property type="entry name" value="AGP_Transferase"/>
</dbReference>
<gene>
    <name evidence="1" type="ORF">PGQ11_014587</name>
</gene>
<comment type="caution">
    <text evidence="1">The sequence shown here is derived from an EMBL/GenBank/DDBJ whole genome shotgun (WGS) entry which is preliminary data.</text>
</comment>
<name>A0ABR2HSP8_9PEZI</name>
<organism evidence="1 2">
    <name type="scientific">Apiospora arundinis</name>
    <dbReference type="NCBI Taxonomy" id="335852"/>
    <lineage>
        <taxon>Eukaryota</taxon>
        <taxon>Fungi</taxon>
        <taxon>Dikarya</taxon>
        <taxon>Ascomycota</taxon>
        <taxon>Pezizomycotina</taxon>
        <taxon>Sordariomycetes</taxon>
        <taxon>Xylariomycetidae</taxon>
        <taxon>Amphisphaeriales</taxon>
        <taxon>Apiosporaceae</taxon>
        <taxon>Apiospora</taxon>
    </lineage>
</organism>
<evidence type="ECO:0008006" key="3">
    <source>
        <dbReference type="Google" id="ProtNLM"/>
    </source>
</evidence>
<evidence type="ECO:0000313" key="2">
    <source>
        <dbReference type="Proteomes" id="UP001390339"/>
    </source>
</evidence>
<evidence type="ECO:0000313" key="1">
    <source>
        <dbReference type="EMBL" id="KAK8852108.1"/>
    </source>
</evidence>
<dbReference type="Proteomes" id="UP001390339">
    <property type="component" value="Unassembled WGS sequence"/>
</dbReference>
<reference evidence="1 2" key="1">
    <citation type="journal article" date="2024" name="IMA Fungus">
        <title>Apiospora arundinis, a panoply of carbohydrate-active enzymes and secondary metabolites.</title>
        <authorList>
            <person name="Sorensen T."/>
            <person name="Petersen C."/>
            <person name="Muurmann A.T."/>
            <person name="Christiansen J.V."/>
            <person name="Brundto M.L."/>
            <person name="Overgaard C.K."/>
            <person name="Boysen A.T."/>
            <person name="Wollenberg R.D."/>
            <person name="Larsen T.O."/>
            <person name="Sorensen J.L."/>
            <person name="Nielsen K.L."/>
            <person name="Sondergaard T.E."/>
        </authorList>
    </citation>
    <scope>NUCLEOTIDE SEQUENCE [LARGE SCALE GENOMIC DNA]</scope>
    <source>
        <strain evidence="1 2">AAU 773</strain>
    </source>
</reference>